<protein>
    <submittedName>
        <fullName evidence="2">Uncharacterized protein</fullName>
    </submittedName>
</protein>
<evidence type="ECO:0000313" key="2">
    <source>
        <dbReference type="EMBL" id="VBB33550.1"/>
    </source>
</evidence>
<proteinExistence type="predicted"/>
<name>A0A498SU13_ACAVI</name>
<dbReference type="OrthoDB" id="5875906at2759"/>
<dbReference type="EMBL" id="UPTC01002497">
    <property type="protein sequence ID" value="VBB33550.1"/>
    <property type="molecule type" value="Genomic_DNA"/>
</dbReference>
<evidence type="ECO:0000313" key="3">
    <source>
        <dbReference type="Proteomes" id="UP000276991"/>
    </source>
</evidence>
<sequence length="381" mass="45029">MNRSFDANDLEALDMDNPEFENFSETDESGYYSGDHMQEAIDRAFMIGFNETMDRMEQRINEIANENWFRHNINNHNLLRNFRFDLPNNIAPYDLPGGSRQNNNEPYRVVMQQLEQVPHCVFYERVVNEPYPESLRLDRLSAGSSRSWSPNLINQQQERPFTRYRRYSYPVIARDFDFPQTDNELSEDEMDNLSNFLRSALTTRDELPPEGTASDPPQLLAVQQSNSYPMIGGNEYHMRYGSNRSIFSGERSSVRSHYRRHTGHGVKRYHSQRSGSGSSRDSTKRRRSLPPMAGRRISLEYTSSESDAEPVEEVSYTDRNIEQNYLPRLRQNIIYMRTNRRRLSPSQNPRRRRRSSQRYPRVRLYGRLRRVNNGRITRKRS</sequence>
<reference evidence="2 3" key="1">
    <citation type="submission" date="2018-08" db="EMBL/GenBank/DDBJ databases">
        <authorList>
            <person name="Laetsch R D."/>
            <person name="Stevens L."/>
            <person name="Kumar S."/>
            <person name="Blaxter L. M."/>
        </authorList>
    </citation>
    <scope>NUCLEOTIDE SEQUENCE [LARGE SCALE GENOMIC DNA]</scope>
</reference>
<gene>
    <name evidence="2" type="ORF">NAV_LOCUS8341</name>
</gene>
<dbReference type="AlphaFoldDB" id="A0A498SU13"/>
<organism evidence="2 3">
    <name type="scientific">Acanthocheilonema viteae</name>
    <name type="common">Filarial nematode worm</name>
    <name type="synonym">Dipetalonema viteae</name>
    <dbReference type="NCBI Taxonomy" id="6277"/>
    <lineage>
        <taxon>Eukaryota</taxon>
        <taxon>Metazoa</taxon>
        <taxon>Ecdysozoa</taxon>
        <taxon>Nematoda</taxon>
        <taxon>Chromadorea</taxon>
        <taxon>Rhabditida</taxon>
        <taxon>Spirurina</taxon>
        <taxon>Spiruromorpha</taxon>
        <taxon>Filarioidea</taxon>
        <taxon>Onchocercidae</taxon>
        <taxon>Acanthocheilonema</taxon>
    </lineage>
</organism>
<keyword evidence="3" id="KW-1185">Reference proteome</keyword>
<accession>A0A498SU13</accession>
<feature type="region of interest" description="Disordered" evidence="1">
    <location>
        <begin position="338"/>
        <end position="360"/>
    </location>
</feature>
<feature type="region of interest" description="Disordered" evidence="1">
    <location>
        <begin position="251"/>
        <end position="315"/>
    </location>
</feature>
<feature type="compositionally biased region" description="Basic residues" evidence="1">
    <location>
        <begin position="254"/>
        <end position="271"/>
    </location>
</feature>
<dbReference type="Proteomes" id="UP000276991">
    <property type="component" value="Unassembled WGS sequence"/>
</dbReference>
<evidence type="ECO:0000256" key="1">
    <source>
        <dbReference type="SAM" id="MobiDB-lite"/>
    </source>
</evidence>